<protein>
    <submittedName>
        <fullName evidence="1">Uncharacterized protein</fullName>
    </submittedName>
</protein>
<dbReference type="OrthoDB" id="10597101at2759"/>
<accession>A0A3M7P9Q0</accession>
<dbReference type="EMBL" id="REGN01012339">
    <property type="protein sequence ID" value="RMZ95788.1"/>
    <property type="molecule type" value="Genomic_DNA"/>
</dbReference>
<comment type="caution">
    <text evidence="1">The sequence shown here is derived from an EMBL/GenBank/DDBJ whole genome shotgun (WGS) entry which is preliminary data.</text>
</comment>
<gene>
    <name evidence="1" type="ORF">BpHYR1_028341</name>
</gene>
<dbReference type="Proteomes" id="UP000276133">
    <property type="component" value="Unassembled WGS sequence"/>
</dbReference>
<organism evidence="1 2">
    <name type="scientific">Brachionus plicatilis</name>
    <name type="common">Marine rotifer</name>
    <name type="synonym">Brachionus muelleri</name>
    <dbReference type="NCBI Taxonomy" id="10195"/>
    <lineage>
        <taxon>Eukaryota</taxon>
        <taxon>Metazoa</taxon>
        <taxon>Spiralia</taxon>
        <taxon>Gnathifera</taxon>
        <taxon>Rotifera</taxon>
        <taxon>Eurotatoria</taxon>
        <taxon>Monogononta</taxon>
        <taxon>Pseudotrocha</taxon>
        <taxon>Ploima</taxon>
        <taxon>Brachionidae</taxon>
        <taxon>Brachionus</taxon>
    </lineage>
</organism>
<dbReference type="AlphaFoldDB" id="A0A3M7P9Q0"/>
<keyword evidence="2" id="KW-1185">Reference proteome</keyword>
<evidence type="ECO:0000313" key="2">
    <source>
        <dbReference type="Proteomes" id="UP000276133"/>
    </source>
</evidence>
<proteinExistence type="predicted"/>
<evidence type="ECO:0000313" key="1">
    <source>
        <dbReference type="EMBL" id="RMZ95788.1"/>
    </source>
</evidence>
<reference evidence="1 2" key="1">
    <citation type="journal article" date="2018" name="Sci. Rep.">
        <title>Genomic signatures of local adaptation to the degree of environmental predictability in rotifers.</title>
        <authorList>
            <person name="Franch-Gras L."/>
            <person name="Hahn C."/>
            <person name="Garcia-Roger E.M."/>
            <person name="Carmona M.J."/>
            <person name="Serra M."/>
            <person name="Gomez A."/>
        </authorList>
    </citation>
    <scope>NUCLEOTIDE SEQUENCE [LARGE SCALE GENOMIC DNA]</scope>
    <source>
        <strain evidence="1">HYR1</strain>
    </source>
</reference>
<sequence length="397" mass="43475">MNAKISKRPNQSNCSTSGYSSQISDLSCDAKRSLSLSSVCLSEPKIIRTSTPSNLVSTLQIGSLSTISSIQKAESAKTGLVSSLIKFILSLFSCFNIFKHSTDSSELSFDTNMPKIVLRQQKLSAPPVRQQAACFAPPGPELTCQVRTKIRQNSFISSTPNRPSYNSFMFIDEKEIYDNMHSIESSQTSFNKAKYTVNTEVSSTSFGHDKIKSVPLLSSSPLYANNLVSSQSVSSSVMSSSSAAASCSLQTSSSSFTKYPDPIYSSNFKKGFQTEDSSTERRVVPVYEDYLCDKEVESYFENPDYFDCYTNEVLIVKSAGKIYTQNFACYDGHSKCAKTNNYLYLSNEHKCKSASTSSGIVSGATSASISTLSSIKSNNSIMNYGGVIRQYKGESYC</sequence>
<name>A0A3M7P9Q0_BRAPC</name>